<comment type="catalytic activity">
    <reaction evidence="19">
        <text>a 1,2-diacyl-sn-glycero-3-phosphocholine + H2O = phosphocholine + a 1,2-diacyl-sn-glycerol + H(+)</text>
        <dbReference type="Rhea" id="RHEA:10604"/>
        <dbReference type="ChEBI" id="CHEBI:15377"/>
        <dbReference type="ChEBI" id="CHEBI:15378"/>
        <dbReference type="ChEBI" id="CHEBI:17815"/>
        <dbReference type="ChEBI" id="CHEBI:57643"/>
        <dbReference type="ChEBI" id="CHEBI:295975"/>
        <dbReference type="EC" id="3.1.4.3"/>
    </reaction>
    <physiologicalReaction direction="left-to-right" evidence="19">
        <dbReference type="Rhea" id="RHEA:10605"/>
    </physiologicalReaction>
</comment>
<dbReference type="Gene3D" id="3.60.21.10">
    <property type="match status" value="1"/>
</dbReference>
<dbReference type="EC" id="3.1.4.3" evidence="5"/>
<dbReference type="GO" id="GO:0004767">
    <property type="term" value="F:sphingomyelin phosphodiesterase activity"/>
    <property type="evidence" value="ECO:0007669"/>
    <property type="project" value="UniProtKB-EC"/>
</dbReference>
<reference evidence="32" key="1">
    <citation type="submission" date="2022-11" db="UniProtKB">
        <authorList>
            <consortium name="EnsemblMetazoa"/>
        </authorList>
    </citation>
    <scope>IDENTIFICATION</scope>
</reference>
<feature type="binding site" evidence="28">
    <location>
        <position position="238"/>
    </location>
    <ligand>
        <name>Zn(2+)</name>
        <dbReference type="ChEBI" id="CHEBI:29105"/>
        <label>2</label>
    </ligand>
</feature>
<dbReference type="InterPro" id="IPR041805">
    <property type="entry name" value="ASMase/PPN1_MPP"/>
</dbReference>
<feature type="disulfide bond" evidence="29">
    <location>
        <begin position="189"/>
        <end position="210"/>
    </location>
</feature>
<evidence type="ECO:0000256" key="8">
    <source>
        <dbReference type="ARBA" id="ARBA00022677"/>
    </source>
</evidence>
<evidence type="ECO:0000256" key="19">
    <source>
        <dbReference type="ARBA" id="ARBA00048421"/>
    </source>
</evidence>
<evidence type="ECO:0000256" key="24">
    <source>
        <dbReference type="ARBA" id="ARBA00058748"/>
    </source>
</evidence>
<evidence type="ECO:0000256" key="13">
    <source>
        <dbReference type="ARBA" id="ARBA00023098"/>
    </source>
</evidence>
<dbReference type="InterPro" id="IPR011001">
    <property type="entry name" value="Saposin-like"/>
</dbReference>
<evidence type="ECO:0000256" key="5">
    <source>
        <dbReference type="ARBA" id="ARBA00012018"/>
    </source>
</evidence>
<evidence type="ECO:0000256" key="27">
    <source>
        <dbReference type="ARBA" id="ARBA00076660"/>
    </source>
</evidence>
<protein>
    <recommendedName>
        <fullName evidence="26">Sphingomyelin phosphodiesterase</fullName>
        <ecNumber evidence="5">3.1.4.3</ecNumber>
    </recommendedName>
    <alternativeName>
        <fullName evidence="27">Acid sphingomyelinase</fullName>
    </alternativeName>
</protein>
<comment type="catalytic activity">
    <reaction evidence="21">
        <text>1,2-dihexadecanoyl-sn-glycero-3-phosphocholine + H2O = 1,2-dihexadecanoyl-sn-glycerol + phosphocholine + H(+)</text>
        <dbReference type="Rhea" id="RHEA:45304"/>
        <dbReference type="ChEBI" id="CHEBI:15377"/>
        <dbReference type="ChEBI" id="CHEBI:15378"/>
        <dbReference type="ChEBI" id="CHEBI:72999"/>
        <dbReference type="ChEBI" id="CHEBI:82929"/>
        <dbReference type="ChEBI" id="CHEBI:295975"/>
    </reaction>
    <physiologicalReaction direction="left-to-right" evidence="21">
        <dbReference type="Rhea" id="RHEA:45305"/>
    </physiologicalReaction>
</comment>
<dbReference type="SUPFAM" id="SSF47862">
    <property type="entry name" value="Saposin"/>
    <property type="match status" value="1"/>
</dbReference>
<dbReference type="InterPro" id="IPR004843">
    <property type="entry name" value="Calcineurin-like_PHP"/>
</dbReference>
<dbReference type="PANTHER" id="PTHR10340">
    <property type="entry name" value="SPHINGOMYELIN PHOSPHODIESTERASE"/>
    <property type="match status" value="1"/>
</dbReference>
<name>A0A913X3L3_EXADI</name>
<keyword evidence="7" id="KW-0597">Phosphoprotein</keyword>
<keyword evidence="15" id="KW-0325">Glycoprotein</keyword>
<evidence type="ECO:0000256" key="20">
    <source>
        <dbReference type="ARBA" id="ARBA00051187"/>
    </source>
</evidence>
<dbReference type="GeneID" id="110237104"/>
<dbReference type="GO" id="GO:0005811">
    <property type="term" value="C:lipid droplet"/>
    <property type="evidence" value="ECO:0007669"/>
    <property type="project" value="UniProtKB-SubCell"/>
</dbReference>
<feature type="binding site" evidence="28">
    <location>
        <position position="238"/>
    </location>
    <ligand>
        <name>Zn(2+)</name>
        <dbReference type="ChEBI" id="CHEBI:29105"/>
        <label>1</label>
    </ligand>
</feature>
<dbReference type="GO" id="GO:0005615">
    <property type="term" value="C:extracellular space"/>
    <property type="evidence" value="ECO:0007669"/>
    <property type="project" value="TreeGrafter"/>
</dbReference>
<proteinExistence type="inferred from homology"/>
<feature type="binding site" evidence="28">
    <location>
        <position position="278"/>
    </location>
    <ligand>
        <name>Zn(2+)</name>
        <dbReference type="ChEBI" id="CHEBI:29105"/>
        <label>2</label>
    </ligand>
</feature>
<dbReference type="CDD" id="cd00842">
    <property type="entry name" value="MPP_ASMase"/>
    <property type="match status" value="1"/>
</dbReference>
<dbReference type="OMA" id="HNVTVAM"/>
<evidence type="ECO:0000256" key="17">
    <source>
        <dbReference type="ARBA" id="ARBA00023295"/>
    </source>
</evidence>
<evidence type="ECO:0000256" key="23">
    <source>
        <dbReference type="ARBA" id="ARBA00057858"/>
    </source>
</evidence>
<comment type="catalytic activity">
    <reaction evidence="18">
        <text>a sphingomyelin + H2O = phosphocholine + an N-acylsphing-4-enine + H(+)</text>
        <dbReference type="Rhea" id="RHEA:19253"/>
        <dbReference type="ChEBI" id="CHEBI:15377"/>
        <dbReference type="ChEBI" id="CHEBI:15378"/>
        <dbReference type="ChEBI" id="CHEBI:17636"/>
        <dbReference type="ChEBI" id="CHEBI:52639"/>
        <dbReference type="ChEBI" id="CHEBI:295975"/>
        <dbReference type="EC" id="3.1.4.12"/>
    </reaction>
    <physiologicalReaction direction="left-to-right" evidence="18">
        <dbReference type="Rhea" id="RHEA:19254"/>
    </physiologicalReaction>
</comment>
<dbReference type="GO" id="GO:0046872">
    <property type="term" value="F:metal ion binding"/>
    <property type="evidence" value="ECO:0007669"/>
    <property type="project" value="UniProtKB-KW"/>
</dbReference>
<accession>A0A913X3L3</accession>
<dbReference type="GO" id="GO:0034480">
    <property type="term" value="F:phosphatidylcholine phospholipase C activity"/>
    <property type="evidence" value="ECO:0007669"/>
    <property type="project" value="UniProtKB-EC"/>
</dbReference>
<feature type="signal peptide" evidence="30">
    <location>
        <begin position="1"/>
        <end position="22"/>
    </location>
</feature>
<feature type="disulfide bond" evidence="29">
    <location>
        <begin position="345"/>
        <end position="393"/>
    </location>
</feature>
<evidence type="ECO:0000256" key="9">
    <source>
        <dbReference type="ARBA" id="ARBA00022723"/>
    </source>
</evidence>
<evidence type="ECO:0000256" key="18">
    <source>
        <dbReference type="ARBA" id="ARBA00047268"/>
    </source>
</evidence>
<organism evidence="32 33">
    <name type="scientific">Exaiptasia diaphana</name>
    <name type="common">Tropical sea anemone</name>
    <name type="synonym">Aiptasia pulchella</name>
    <dbReference type="NCBI Taxonomy" id="2652724"/>
    <lineage>
        <taxon>Eukaryota</taxon>
        <taxon>Metazoa</taxon>
        <taxon>Cnidaria</taxon>
        <taxon>Anthozoa</taxon>
        <taxon>Hexacorallia</taxon>
        <taxon>Actiniaria</taxon>
        <taxon>Aiptasiidae</taxon>
        <taxon>Exaiptasia</taxon>
    </lineage>
</organism>
<dbReference type="PROSITE" id="PS50015">
    <property type="entry name" value="SAP_B"/>
    <property type="match status" value="1"/>
</dbReference>
<keyword evidence="12 28" id="KW-0862">Zinc</keyword>
<keyword evidence="8" id="KW-0551">Lipid droplet</keyword>
<evidence type="ECO:0000256" key="28">
    <source>
        <dbReference type="PIRSR" id="PIRSR000948-1"/>
    </source>
</evidence>
<comment type="similarity">
    <text evidence="4">Belongs to the acid sphingomyelinase family.</text>
</comment>
<evidence type="ECO:0000256" key="26">
    <source>
        <dbReference type="ARBA" id="ARBA00069549"/>
    </source>
</evidence>
<feature type="chain" id="PRO_5037494615" description="Sphingomyelin phosphodiesterase" evidence="30">
    <location>
        <begin position="23"/>
        <end position="532"/>
    </location>
</feature>
<dbReference type="Gene3D" id="1.10.225.10">
    <property type="entry name" value="Saposin-like"/>
    <property type="match status" value="1"/>
</dbReference>
<comment type="function">
    <text evidence="23">This form is generated following cleavage by CASP7 in the extracellular milieu in response to bacterial infection. It shows increased ability to convert sphingomyelin to ceramide and promotes plasma membrane repair. Plasma membrane repair by ceramide counteracts the action of gasdermin-D (GSDMD) perforin (PRF1) pores that are formed in response to bacterial infection.</text>
</comment>
<feature type="domain" description="Saposin B-type" evidence="31">
    <location>
        <begin position="46"/>
        <end position="130"/>
    </location>
</feature>
<keyword evidence="33" id="KW-1185">Reference proteome</keyword>
<dbReference type="Proteomes" id="UP000887567">
    <property type="component" value="Unplaced"/>
</dbReference>
<evidence type="ECO:0000256" key="6">
    <source>
        <dbReference type="ARBA" id="ARBA00022525"/>
    </source>
</evidence>
<feature type="disulfide bond" evidence="29">
    <location>
        <begin position="50"/>
        <end position="126"/>
    </location>
</feature>
<dbReference type="PANTHER" id="PTHR10340:SF34">
    <property type="entry name" value="SPHINGOMYELIN PHOSPHODIESTERASE"/>
    <property type="match status" value="1"/>
</dbReference>
<keyword evidence="10 30" id="KW-0732">Signal</keyword>
<evidence type="ECO:0000256" key="7">
    <source>
        <dbReference type="ARBA" id="ARBA00022553"/>
    </source>
</evidence>
<evidence type="ECO:0000256" key="11">
    <source>
        <dbReference type="ARBA" id="ARBA00022801"/>
    </source>
</evidence>
<evidence type="ECO:0000256" key="14">
    <source>
        <dbReference type="ARBA" id="ARBA00023157"/>
    </source>
</evidence>
<evidence type="ECO:0000256" key="2">
    <source>
        <dbReference type="ARBA" id="ARBA00004371"/>
    </source>
</evidence>
<dbReference type="Pfam" id="PF05184">
    <property type="entry name" value="SapB_1"/>
    <property type="match status" value="1"/>
</dbReference>
<dbReference type="GO" id="GO:0005764">
    <property type="term" value="C:lysosome"/>
    <property type="evidence" value="ECO:0007669"/>
    <property type="project" value="UniProtKB-SubCell"/>
</dbReference>
<keyword evidence="13" id="KW-0443">Lipid metabolism</keyword>
<comment type="function">
    <text evidence="24">In the lysosomes, converts sphingomyelin to ceramide. Plays an important role in the export of cholesterol from the intraendolysosomal membranes. Also has phospholipase C activities toward 1,2-diacylglycerolphosphocholine and 1,2-diacylglycerolphosphoglycerol. Modulates stress-induced apoptosis through the production of ceramide.</text>
</comment>
<evidence type="ECO:0000256" key="29">
    <source>
        <dbReference type="PIRSR" id="PIRSR000948-2"/>
    </source>
</evidence>
<dbReference type="Pfam" id="PF00149">
    <property type="entry name" value="Metallophos"/>
    <property type="match status" value="1"/>
</dbReference>
<feature type="disulfide bond" evidence="29">
    <location>
        <begin position="81"/>
        <end position="92"/>
    </location>
</feature>
<keyword evidence="17" id="KW-0326">Glycosidase</keyword>
<dbReference type="KEGG" id="epa:110237104"/>
<evidence type="ECO:0000256" key="1">
    <source>
        <dbReference type="ARBA" id="ARBA00004239"/>
    </source>
</evidence>
<feature type="binding site" evidence="28">
    <location>
        <position position="385"/>
    </location>
    <ligand>
        <name>Zn(2+)</name>
        <dbReference type="ChEBI" id="CHEBI:29105"/>
        <label>2</label>
    </ligand>
</feature>
<dbReference type="PIRSF" id="PIRSF000948">
    <property type="entry name" value="Sphingomy_PDE"/>
    <property type="match status" value="1"/>
</dbReference>
<sequence length="532" mass="60272">MRFNAKLCISFILLCHILGSSAKPHGLSLKQSFLDRLHHFIKNFKSAAECDACKAFVDIAQVAFKTKPSEDDIVSFLTKVCIKMKIEDKTVCDGIIKEFRQEVLTVFDDYFISSNEICGSLLGPSCATKPNPDIFWNVTFPKTPKPPVRPIPPPKAGSPVIRVLHISDIHLDPLYQEGASSDCGEPLCCRKTDPQAEPGNGAGKYGDYACDTPLITLENMLKHINDTQEFDYALWTGDIPAHNVWNQSRADQLQALDYAVKLILEYLPNKVIFPALGNHESSPVNSFPPPSITGPDSNQWLRDSLASHWHHWLPDYTMSTIKKGAYYTVLISKGLRIISLNMNYCNNMNWWLLLNDVDPAHQLQWLVDTLQEAEDNGEKVHIIGHIPPGSGDCLRAWSWNYYSIINRYQSTVTAQFFGHTHNDEFEIFYDEETSKIPLSIAYIGPSVTPFQGHNPGYRIYTVDGNYANSSRVVLDHETYILDLEKANKGNVTWELEYKAKEAYKMKSLLPAEWDNLVNRMATDKDLLEMVYK</sequence>
<dbReference type="FunFam" id="3.60.21.10:FF:000045">
    <property type="entry name" value="Sphingomyelin phosphodiesterase"/>
    <property type="match status" value="1"/>
</dbReference>
<comment type="cofactor">
    <cofactor evidence="28">
        <name>Zn(2+)</name>
        <dbReference type="ChEBI" id="CHEBI:29105"/>
    </cofactor>
    <text evidence="28">Binds 2 Zn(2+) ions per subunit.</text>
</comment>
<keyword evidence="9 28" id="KW-0479">Metal-binding</keyword>
<keyword evidence="16" id="KW-0458">Lysosome</keyword>
<dbReference type="AlphaFoldDB" id="A0A913X3L3"/>
<evidence type="ECO:0000256" key="3">
    <source>
        <dbReference type="ARBA" id="ARBA00004502"/>
    </source>
</evidence>
<dbReference type="SUPFAM" id="SSF56300">
    <property type="entry name" value="Metallo-dependent phosphatases"/>
    <property type="match status" value="1"/>
</dbReference>
<dbReference type="OrthoDB" id="282973at2759"/>
<comment type="function">
    <text evidence="22">Converts sphingomyelin to ceramide. Exists as two enzymatic forms that arise from alternative trafficking of a single protein precursor, one that is targeted to the endolysosomal compartment, whereas the other is released extracellularly. However, in response to various forms of stress, lysosomal exocytosis may represent a major source of the secretory form.</text>
</comment>
<evidence type="ECO:0000256" key="25">
    <source>
        <dbReference type="ARBA" id="ARBA00062722"/>
    </source>
</evidence>
<evidence type="ECO:0000256" key="21">
    <source>
        <dbReference type="ARBA" id="ARBA00052601"/>
    </source>
</evidence>
<dbReference type="GO" id="GO:0046513">
    <property type="term" value="P:ceramide biosynthetic process"/>
    <property type="evidence" value="ECO:0007669"/>
    <property type="project" value="UniProtKB-ARBA"/>
</dbReference>
<keyword evidence="11" id="KW-0378">Hydrolase</keyword>
<evidence type="ECO:0000256" key="22">
    <source>
        <dbReference type="ARBA" id="ARBA00053461"/>
    </source>
</evidence>
<dbReference type="EnsemblMetazoa" id="XM_021042681.2">
    <property type="protein sequence ID" value="XP_020898340.1"/>
    <property type="gene ID" value="LOC110237104"/>
</dbReference>
<comment type="subcellular location">
    <subcellularLocation>
        <location evidence="3">Lipid droplet</location>
    </subcellularLocation>
    <subcellularLocation>
        <location evidence="2">Lysosome</location>
    </subcellularLocation>
    <subcellularLocation>
        <location evidence="1">Secreted</location>
        <location evidence="1">Extracellular space</location>
    </subcellularLocation>
</comment>
<evidence type="ECO:0000256" key="4">
    <source>
        <dbReference type="ARBA" id="ARBA00008234"/>
    </source>
</evidence>
<feature type="disulfide bond" evidence="29">
    <location>
        <begin position="53"/>
        <end position="118"/>
    </location>
</feature>
<comment type="subunit">
    <text evidence="25">Monomer. Interacts with SORT1; the interaction is required for SMPD1 targeting to lysosomes.</text>
</comment>
<evidence type="ECO:0000256" key="12">
    <source>
        <dbReference type="ARBA" id="ARBA00022833"/>
    </source>
</evidence>
<feature type="binding site" evidence="28">
    <location>
        <position position="168"/>
    </location>
    <ligand>
        <name>Zn(2+)</name>
        <dbReference type="ChEBI" id="CHEBI:29105"/>
        <label>1</label>
    </ligand>
</feature>
<dbReference type="InterPro" id="IPR029052">
    <property type="entry name" value="Metallo-depent_PP-like"/>
</dbReference>
<keyword evidence="14 29" id="KW-1015">Disulfide bond</keyword>
<feature type="binding site" evidence="28">
    <location>
        <position position="170"/>
    </location>
    <ligand>
        <name>Zn(2+)</name>
        <dbReference type="ChEBI" id="CHEBI:29105"/>
        <label>1</label>
    </ligand>
</feature>
<keyword evidence="6" id="KW-0964">Secreted</keyword>
<dbReference type="InterPro" id="IPR008139">
    <property type="entry name" value="SaposinB_dom"/>
</dbReference>
<evidence type="ECO:0000256" key="16">
    <source>
        <dbReference type="ARBA" id="ARBA00023228"/>
    </source>
</evidence>
<dbReference type="InterPro" id="IPR011160">
    <property type="entry name" value="Sphingomy_PDE"/>
</dbReference>
<evidence type="ECO:0000256" key="10">
    <source>
        <dbReference type="ARBA" id="ARBA00022729"/>
    </source>
</evidence>
<feature type="disulfide bond" evidence="29">
    <location>
        <begin position="183"/>
        <end position="188"/>
    </location>
</feature>
<dbReference type="InterPro" id="IPR007856">
    <property type="entry name" value="SapB_1"/>
</dbReference>
<dbReference type="GO" id="GO:0016798">
    <property type="term" value="F:hydrolase activity, acting on glycosyl bonds"/>
    <property type="evidence" value="ECO:0007669"/>
    <property type="project" value="UniProtKB-KW"/>
</dbReference>
<dbReference type="RefSeq" id="XP_020898340.1">
    <property type="nucleotide sequence ID" value="XM_021042681.2"/>
</dbReference>
<evidence type="ECO:0000259" key="31">
    <source>
        <dbReference type="PROSITE" id="PS50015"/>
    </source>
</evidence>
<evidence type="ECO:0000256" key="30">
    <source>
        <dbReference type="SAM" id="SignalP"/>
    </source>
</evidence>
<dbReference type="SMART" id="SM00741">
    <property type="entry name" value="SapB"/>
    <property type="match status" value="1"/>
</dbReference>
<feature type="binding site" evidence="28">
    <location>
        <position position="421"/>
    </location>
    <ligand>
        <name>Zn(2+)</name>
        <dbReference type="ChEBI" id="CHEBI:29105"/>
        <label>1</label>
    </ligand>
</feature>
<evidence type="ECO:0000256" key="15">
    <source>
        <dbReference type="ARBA" id="ARBA00023180"/>
    </source>
</evidence>
<dbReference type="GO" id="GO:0006685">
    <property type="term" value="P:sphingomyelin catabolic process"/>
    <property type="evidence" value="ECO:0007669"/>
    <property type="project" value="InterPro"/>
</dbReference>
<comment type="catalytic activity">
    <reaction evidence="20">
        <text>N-(octadecanoyl)-sphing-4-enine-1-phosphocholine + H2O = N-octadecanoylsphing-4-enine + phosphocholine + H(+)</text>
        <dbReference type="Rhea" id="RHEA:54284"/>
        <dbReference type="ChEBI" id="CHEBI:15377"/>
        <dbReference type="ChEBI" id="CHEBI:15378"/>
        <dbReference type="ChEBI" id="CHEBI:72961"/>
        <dbReference type="ChEBI" id="CHEBI:83358"/>
        <dbReference type="ChEBI" id="CHEBI:295975"/>
    </reaction>
    <physiologicalReaction direction="left-to-right" evidence="20">
        <dbReference type="Rhea" id="RHEA:54285"/>
    </physiologicalReaction>
</comment>
<evidence type="ECO:0000313" key="32">
    <source>
        <dbReference type="EnsemblMetazoa" id="XP_020898340.1"/>
    </source>
</evidence>
<feature type="binding site" evidence="28">
    <location>
        <position position="419"/>
    </location>
    <ligand>
        <name>Zn(2+)</name>
        <dbReference type="ChEBI" id="CHEBI:29105"/>
        <label>2</label>
    </ligand>
</feature>
<evidence type="ECO:0000313" key="33">
    <source>
        <dbReference type="Proteomes" id="UP000887567"/>
    </source>
</evidence>
<dbReference type="GO" id="GO:0016020">
    <property type="term" value="C:membrane"/>
    <property type="evidence" value="ECO:0007669"/>
    <property type="project" value="GOC"/>
</dbReference>